<feature type="region of interest" description="Disordered" evidence="5">
    <location>
        <begin position="1"/>
        <end position="22"/>
    </location>
</feature>
<dbReference type="InterPro" id="IPR009057">
    <property type="entry name" value="Homeodomain-like_sf"/>
</dbReference>
<dbReference type="GO" id="GO:0000976">
    <property type="term" value="F:transcription cis-regulatory region binding"/>
    <property type="evidence" value="ECO:0007669"/>
    <property type="project" value="TreeGrafter"/>
</dbReference>
<dbReference type="AlphaFoldDB" id="A0A177YLI0"/>
<evidence type="ECO:0000256" key="5">
    <source>
        <dbReference type="SAM" id="MobiDB-lite"/>
    </source>
</evidence>
<comment type="caution">
    <text evidence="7">The sequence shown here is derived from an EMBL/GenBank/DDBJ whole genome shotgun (WGS) entry which is preliminary data.</text>
</comment>
<dbReference type="PROSITE" id="PS50977">
    <property type="entry name" value="HTH_TETR_2"/>
    <property type="match status" value="1"/>
</dbReference>
<evidence type="ECO:0000256" key="3">
    <source>
        <dbReference type="ARBA" id="ARBA00023163"/>
    </source>
</evidence>
<evidence type="ECO:0000256" key="1">
    <source>
        <dbReference type="ARBA" id="ARBA00023015"/>
    </source>
</evidence>
<dbReference type="InterPro" id="IPR011075">
    <property type="entry name" value="TetR_C"/>
</dbReference>
<dbReference type="Proteomes" id="UP000077519">
    <property type="component" value="Unassembled WGS sequence"/>
</dbReference>
<proteinExistence type="predicted"/>
<dbReference type="GO" id="GO:0003700">
    <property type="term" value="F:DNA-binding transcription factor activity"/>
    <property type="evidence" value="ECO:0007669"/>
    <property type="project" value="TreeGrafter"/>
</dbReference>
<evidence type="ECO:0000256" key="4">
    <source>
        <dbReference type="PROSITE-ProRule" id="PRU00335"/>
    </source>
</evidence>
<dbReference type="Pfam" id="PF16859">
    <property type="entry name" value="TetR_C_11"/>
    <property type="match status" value="1"/>
</dbReference>
<protein>
    <submittedName>
        <fullName evidence="7">Transcriptional regulator</fullName>
    </submittedName>
</protein>
<keyword evidence="8" id="KW-1185">Reference proteome</keyword>
<feature type="DNA-binding region" description="H-T-H motif" evidence="4">
    <location>
        <begin position="44"/>
        <end position="63"/>
    </location>
</feature>
<sequence length="205" mass="22716">MFERQETAVSDNSKTGRPRDPDLERRVFDAAVDIFGTRGWAKFSIETVARQASVGKASIYLRWPNKTTLLQDAIEDRIAVVATQDSGDIRTDLLELARHTMGLYLGSAGRAIFRMAIEGNTIPGVTDKFAEFRDSQTLAARDMVRRAIARGELPADTSVTLLLETLLGAIILHTLSTPKSLDDEVRAHSEEYARTLVDHVLGSMR</sequence>
<gene>
    <name evidence="7" type="ORF">A3K89_16125</name>
</gene>
<dbReference type="InterPro" id="IPR050109">
    <property type="entry name" value="HTH-type_TetR-like_transc_reg"/>
</dbReference>
<dbReference type="SUPFAM" id="SSF46689">
    <property type="entry name" value="Homeodomain-like"/>
    <property type="match status" value="1"/>
</dbReference>
<organism evidence="7 8">
    <name type="scientific">Rhodococcoides kyotonense</name>
    <dbReference type="NCBI Taxonomy" id="398843"/>
    <lineage>
        <taxon>Bacteria</taxon>
        <taxon>Bacillati</taxon>
        <taxon>Actinomycetota</taxon>
        <taxon>Actinomycetes</taxon>
        <taxon>Mycobacteriales</taxon>
        <taxon>Nocardiaceae</taxon>
        <taxon>Rhodococcoides</taxon>
    </lineage>
</organism>
<feature type="domain" description="HTH tetR-type" evidence="6">
    <location>
        <begin position="21"/>
        <end position="81"/>
    </location>
</feature>
<reference evidence="7 8" key="1">
    <citation type="submission" date="2016-03" db="EMBL/GenBank/DDBJ databases">
        <title>Genome sequence of Rhodococcus kyotonensis KB10.</title>
        <authorList>
            <person name="Jeong H."/>
            <person name="Hong C.E."/>
            <person name="Jo S.H."/>
            <person name="Park J.M."/>
        </authorList>
    </citation>
    <scope>NUCLEOTIDE SEQUENCE [LARGE SCALE GENOMIC DNA]</scope>
    <source>
        <strain evidence="7 8">KB10</strain>
    </source>
</reference>
<dbReference type="PRINTS" id="PR00455">
    <property type="entry name" value="HTHTETR"/>
</dbReference>
<evidence type="ECO:0000313" key="7">
    <source>
        <dbReference type="EMBL" id="OAK56363.1"/>
    </source>
</evidence>
<dbReference type="Pfam" id="PF00440">
    <property type="entry name" value="TetR_N"/>
    <property type="match status" value="1"/>
</dbReference>
<accession>A0A177YLI0</accession>
<evidence type="ECO:0000256" key="2">
    <source>
        <dbReference type="ARBA" id="ARBA00023125"/>
    </source>
</evidence>
<keyword evidence="1" id="KW-0805">Transcription regulation</keyword>
<keyword evidence="2 4" id="KW-0238">DNA-binding</keyword>
<dbReference type="InterPro" id="IPR001647">
    <property type="entry name" value="HTH_TetR"/>
</dbReference>
<dbReference type="EMBL" id="LVHI01000004">
    <property type="protein sequence ID" value="OAK56363.1"/>
    <property type="molecule type" value="Genomic_DNA"/>
</dbReference>
<keyword evidence="3" id="KW-0804">Transcription</keyword>
<dbReference type="InterPro" id="IPR036271">
    <property type="entry name" value="Tet_transcr_reg_TetR-rel_C_sf"/>
</dbReference>
<dbReference type="PANTHER" id="PTHR30055:SF148">
    <property type="entry name" value="TETR-FAMILY TRANSCRIPTIONAL REGULATOR"/>
    <property type="match status" value="1"/>
</dbReference>
<name>A0A177YLI0_9NOCA</name>
<dbReference type="Gene3D" id="1.10.357.10">
    <property type="entry name" value="Tetracycline Repressor, domain 2"/>
    <property type="match status" value="1"/>
</dbReference>
<dbReference type="PANTHER" id="PTHR30055">
    <property type="entry name" value="HTH-TYPE TRANSCRIPTIONAL REGULATOR RUTR"/>
    <property type="match status" value="1"/>
</dbReference>
<evidence type="ECO:0000259" key="6">
    <source>
        <dbReference type="PROSITE" id="PS50977"/>
    </source>
</evidence>
<dbReference type="Gene3D" id="1.10.10.60">
    <property type="entry name" value="Homeodomain-like"/>
    <property type="match status" value="1"/>
</dbReference>
<dbReference type="SUPFAM" id="SSF48498">
    <property type="entry name" value="Tetracyclin repressor-like, C-terminal domain"/>
    <property type="match status" value="1"/>
</dbReference>
<evidence type="ECO:0000313" key="8">
    <source>
        <dbReference type="Proteomes" id="UP000077519"/>
    </source>
</evidence>